<evidence type="ECO:0000256" key="1">
    <source>
        <dbReference type="ARBA" id="ARBA00022553"/>
    </source>
</evidence>
<protein>
    <submittedName>
        <fullName evidence="7">EF-hand calcium-binding domain-containing protein 6-like</fullName>
    </submittedName>
</protein>
<reference evidence="7 8" key="1">
    <citation type="submission" date="2021-07" db="EMBL/GenBank/DDBJ databases">
        <authorList>
            <person name="Imarazene B."/>
            <person name="Zahm M."/>
            <person name="Klopp C."/>
            <person name="Cabau C."/>
            <person name="Beille S."/>
            <person name="Jouanno E."/>
            <person name="Castinel A."/>
            <person name="Lluch J."/>
            <person name="Gil L."/>
            <person name="Kuchtly C."/>
            <person name="Lopez Roques C."/>
            <person name="Donnadieu C."/>
            <person name="Parrinello H."/>
            <person name="Journot L."/>
            <person name="Du K."/>
            <person name="Schartl M."/>
            <person name="Retaux S."/>
            <person name="Guiguen Y."/>
        </authorList>
    </citation>
    <scope>NUCLEOTIDE SEQUENCE [LARGE SCALE GENOMIC DNA]</scope>
    <source>
        <strain evidence="7">Pach_M1</strain>
        <tissue evidence="7">Testis</tissue>
    </source>
</reference>
<organism evidence="7 8">
    <name type="scientific">Astyanax mexicanus</name>
    <name type="common">Blind cave fish</name>
    <name type="synonym">Astyanax fasciatus mexicanus</name>
    <dbReference type="NCBI Taxonomy" id="7994"/>
    <lineage>
        <taxon>Eukaryota</taxon>
        <taxon>Metazoa</taxon>
        <taxon>Chordata</taxon>
        <taxon>Craniata</taxon>
        <taxon>Vertebrata</taxon>
        <taxon>Euteleostomi</taxon>
        <taxon>Actinopterygii</taxon>
        <taxon>Neopterygii</taxon>
        <taxon>Teleostei</taxon>
        <taxon>Ostariophysi</taxon>
        <taxon>Characiformes</taxon>
        <taxon>Characoidei</taxon>
        <taxon>Acestrorhamphidae</taxon>
        <taxon>Acestrorhamphinae</taxon>
        <taxon>Astyanax</taxon>
    </lineage>
</organism>
<dbReference type="EMBL" id="JAICCE010000025">
    <property type="protein sequence ID" value="KAG9259684.1"/>
    <property type="molecule type" value="Genomic_DNA"/>
</dbReference>
<name>A0A8T2KJY6_ASTMX</name>
<evidence type="ECO:0000256" key="4">
    <source>
        <dbReference type="ARBA" id="ARBA00022837"/>
    </source>
</evidence>
<dbReference type="GO" id="GO:0005509">
    <property type="term" value="F:calcium ion binding"/>
    <property type="evidence" value="ECO:0007669"/>
    <property type="project" value="InterPro"/>
</dbReference>
<feature type="domain" description="EF-hand" evidence="6">
    <location>
        <begin position="892"/>
        <end position="927"/>
    </location>
</feature>
<evidence type="ECO:0000313" key="8">
    <source>
        <dbReference type="Proteomes" id="UP000752171"/>
    </source>
</evidence>
<evidence type="ECO:0000256" key="2">
    <source>
        <dbReference type="ARBA" id="ARBA00022723"/>
    </source>
</evidence>
<dbReference type="OrthoDB" id="26525at2759"/>
<feature type="domain" description="EF-hand" evidence="6">
    <location>
        <begin position="938"/>
        <end position="963"/>
    </location>
</feature>
<dbReference type="Pfam" id="PF13499">
    <property type="entry name" value="EF-hand_7"/>
    <property type="match status" value="2"/>
</dbReference>
<keyword evidence="4" id="KW-0106">Calcium</keyword>
<dbReference type="SUPFAM" id="SSF47473">
    <property type="entry name" value="EF-hand"/>
    <property type="match status" value="3"/>
</dbReference>
<dbReference type="AlphaFoldDB" id="A0A8T2KJY6"/>
<dbReference type="PANTHER" id="PTHR20875:SF6">
    <property type="entry name" value="EF-HAND CALCIUM-BINDING DOMAIN-CONTAINING PROTEIN 6 ISOFORM X1"/>
    <property type="match status" value="1"/>
</dbReference>
<feature type="domain" description="EF-hand" evidence="6">
    <location>
        <begin position="693"/>
        <end position="728"/>
    </location>
</feature>
<dbReference type="Pfam" id="PF08976">
    <property type="entry name" value="EF-hand_11"/>
    <property type="match status" value="1"/>
</dbReference>
<dbReference type="Gene3D" id="1.10.238.10">
    <property type="entry name" value="EF-hand"/>
    <property type="match status" value="6"/>
</dbReference>
<dbReference type="PANTHER" id="PTHR20875">
    <property type="entry name" value="EF-HAND CALCIUM-BINDING DOMAIN-CONTAINING PROTEIN 6-RELATED"/>
    <property type="match status" value="1"/>
</dbReference>
<dbReference type="SMART" id="SM00054">
    <property type="entry name" value="EFh"/>
    <property type="match status" value="8"/>
</dbReference>
<dbReference type="InterPro" id="IPR015070">
    <property type="entry name" value="EF_hand_DJBP"/>
</dbReference>
<feature type="domain" description="EF-hand" evidence="6">
    <location>
        <begin position="739"/>
        <end position="764"/>
    </location>
</feature>
<dbReference type="PROSITE" id="PS00018">
    <property type="entry name" value="EF_HAND_1"/>
    <property type="match status" value="2"/>
</dbReference>
<feature type="region of interest" description="Disordered" evidence="5">
    <location>
        <begin position="1072"/>
        <end position="1091"/>
    </location>
</feature>
<dbReference type="Proteomes" id="UP000752171">
    <property type="component" value="Unassembled WGS sequence"/>
</dbReference>
<evidence type="ECO:0000256" key="5">
    <source>
        <dbReference type="SAM" id="MobiDB-lite"/>
    </source>
</evidence>
<feature type="domain" description="EF-hand" evidence="6">
    <location>
        <begin position="458"/>
        <end position="493"/>
    </location>
</feature>
<keyword evidence="3" id="KW-0677">Repeat</keyword>
<dbReference type="InterPro" id="IPR052603">
    <property type="entry name" value="EFCB6"/>
</dbReference>
<dbReference type="InterPro" id="IPR011992">
    <property type="entry name" value="EF-hand-dom_pair"/>
</dbReference>
<evidence type="ECO:0000256" key="3">
    <source>
        <dbReference type="ARBA" id="ARBA00022737"/>
    </source>
</evidence>
<comment type="caution">
    <text evidence="7">The sequence shown here is derived from an EMBL/GenBank/DDBJ whole genome shotgun (WGS) entry which is preliminary data.</text>
</comment>
<keyword evidence="1" id="KW-0597">Phosphoprotein</keyword>
<feature type="domain" description="EF-hand" evidence="6">
    <location>
        <begin position="347"/>
        <end position="382"/>
    </location>
</feature>
<evidence type="ECO:0000313" key="7">
    <source>
        <dbReference type="EMBL" id="KAG9259684.1"/>
    </source>
</evidence>
<accession>A0A8T2KJY6</accession>
<proteinExistence type="predicted"/>
<dbReference type="CDD" id="cd00051">
    <property type="entry name" value="EFh"/>
    <property type="match status" value="2"/>
</dbReference>
<evidence type="ECO:0000259" key="6">
    <source>
        <dbReference type="PROSITE" id="PS50222"/>
    </source>
</evidence>
<dbReference type="InterPro" id="IPR002048">
    <property type="entry name" value="EF_hand_dom"/>
</dbReference>
<gene>
    <name evidence="7" type="primary">EFCAB6</name>
    <name evidence="7" type="ORF">AMEX_G27200</name>
</gene>
<dbReference type="InterPro" id="IPR018247">
    <property type="entry name" value="EF_Hand_1_Ca_BS"/>
</dbReference>
<keyword evidence="2" id="KW-0479">Metal-binding</keyword>
<sequence>MAIRAPSVARMWLPAIQHPSSRMGHPEHISVTGYGARAPSTSLSLLTGSLDTPFRSQSVATDFSFAGEKGARARAHPDPDHAQWTELPMLGQRVAAMSPAVSQVSENSSTISKPLLKEQVDQLEESLKERIQSTGALTLKTMFKNNHPDGKPVANRSVLLMILTKFLRRLVTTKQLKLLLQRLQLSDRALVSFEEFYGALRDPDPPAMLTLPKTLSLLRGVAHTRFMENVENLMDEGSLSQSWISAPQLRNILEKLKLRLQEPVFEQLWKRLDSDGIGAVRVSVLLQKLGLDKKNKLRSSDENVQCSSPTKAIQETVNNIPDRTLKAEEERQASMAMEAWLKDRFRTGVQRMKAEFDKRDPDGCGKVSNEDFLQVLATFDLKLKREHLGLFLSRCGLGFRKGGVDYTRFLRTFQDRSQDGVTHKIISNPQHRFHSEGKLLHGSSVTEVEAKLTRLLHSEYLLLLEAFQNIDKLNKGIITQEEFKTAVENRFGLQISDWEFGQLVDRLPLDRSGNVQYGVFMAGFDTRKGVPSLFEAGTTAGHQGLSEKALDEEEEKTVVGNGRGVTELSKLIRNTVAQHYRDVVKVFEELDEKNTRRLTQEDMYQLLKRFPVLSEITRGEVRHLWSSLLTRQDGTVEFEHFIRHFGPSPTSRRYPNAKRCPPKRGDNDLMRLSKNLSYVSDILVDSLRAKVELSVAELWAEFTSMDMLGTGSVSREEFKEVLTSLCVLLNQYECEVLANKFDLNNDGRVSYREFLRPFASQGQEWTNGFNMAAALHSHRETGDSPRNMEVVSLETLSSLTVPSFLKPRFPVLSEITRGEVRHLWSSLLTRQDGTVEFEHFIRHFGPSPTSRRYPNAKRCPPKRGDNDLMRLSKNLSYVSDILVDSLRAKVELSVAELWAEFTSMDMLGTGSVSREEFKEVLTSLCVLLNQYECEVLANKFDLNNDGSVSYREFLRPFASQGQEWTNGFNMAAALHSHRETGDSPRNMEVVSLETLSTNIRKRLGKKRRAIRKACQRLDASSCGHLSAAELVTVLQLCGVCKSPEELKSVISVLSTDPTGHLDYRPLLQTKQDTSQNDQQHLPHLSHGQKLI</sequence>
<dbReference type="PROSITE" id="PS50222">
    <property type="entry name" value="EF_HAND_2"/>
    <property type="match status" value="6"/>
</dbReference>